<dbReference type="GeneID" id="91087015"/>
<dbReference type="AlphaFoldDB" id="A0AAJ8JSH7"/>
<reference evidence="2" key="3">
    <citation type="submission" date="2024-01" db="EMBL/GenBank/DDBJ databases">
        <authorList>
            <person name="Coelho M.A."/>
            <person name="David-Palma M."/>
            <person name="Shea T."/>
            <person name="Sun S."/>
            <person name="Cuomo C.A."/>
            <person name="Heitman J."/>
        </authorList>
    </citation>
    <scope>NUCLEOTIDE SEQUENCE</scope>
    <source>
        <strain evidence="2">CBS 7841</strain>
    </source>
</reference>
<dbReference type="RefSeq" id="XP_066068321.1">
    <property type="nucleotide sequence ID" value="XM_066212224.1"/>
</dbReference>
<feature type="compositionally biased region" description="Acidic residues" evidence="1">
    <location>
        <begin position="41"/>
        <end position="70"/>
    </location>
</feature>
<protein>
    <submittedName>
        <fullName evidence="2">Uncharacterized protein</fullName>
    </submittedName>
</protein>
<keyword evidence="3" id="KW-1185">Reference proteome</keyword>
<evidence type="ECO:0000256" key="1">
    <source>
        <dbReference type="SAM" id="MobiDB-lite"/>
    </source>
</evidence>
<sequence length="293" mass="32940">MPLYKFTEKRLKKRELENELGITDIKDKMREMGQDVLSSDNDLDSEESSDEEDEDEDVVEDEVSAEEDDGIGSGKDDCSEGTVSSRSYSMNSNAPSDRSLSPFPLSPFEALERPIYNHETGLKFCVFCPGRVLKNDHMVEIHLDSGAHKRASKRFETYLLTVSPDSSMDPRRIAKLVLPSALSLRSQVDKSSNKPSKPSAKKKGSLIQGKRSRIEQESQKKVQEKIRQGDREGKGLNRRERRLLAQKLGGLEAISRDKPERLIMNASAIESTKEKKSKITVKEKQPSKKAKIG</sequence>
<evidence type="ECO:0000313" key="2">
    <source>
        <dbReference type="EMBL" id="WVN87621.1"/>
    </source>
</evidence>
<accession>A0AAJ8JSH7</accession>
<feature type="region of interest" description="Disordered" evidence="1">
    <location>
        <begin position="184"/>
        <end position="240"/>
    </location>
</feature>
<feature type="compositionally biased region" description="Basic and acidic residues" evidence="1">
    <location>
        <begin position="212"/>
        <end position="238"/>
    </location>
</feature>
<organism evidence="2 3">
    <name type="scientific">Cryptococcus depauperatus CBS 7841</name>
    <dbReference type="NCBI Taxonomy" id="1295531"/>
    <lineage>
        <taxon>Eukaryota</taxon>
        <taxon>Fungi</taxon>
        <taxon>Dikarya</taxon>
        <taxon>Basidiomycota</taxon>
        <taxon>Agaricomycotina</taxon>
        <taxon>Tremellomycetes</taxon>
        <taxon>Tremellales</taxon>
        <taxon>Cryptococcaceae</taxon>
        <taxon>Cryptococcus</taxon>
    </lineage>
</organism>
<dbReference type="Proteomes" id="UP000094043">
    <property type="component" value="Chromosome 3"/>
</dbReference>
<feature type="region of interest" description="Disordered" evidence="1">
    <location>
        <begin position="17"/>
        <end position="101"/>
    </location>
</feature>
<name>A0AAJ8JSH7_9TREE</name>
<reference evidence="2" key="2">
    <citation type="journal article" date="2022" name="Elife">
        <title>Obligate sexual reproduction of a homothallic fungus closely related to the Cryptococcus pathogenic species complex.</title>
        <authorList>
            <person name="Passer A.R."/>
            <person name="Clancey S.A."/>
            <person name="Shea T."/>
            <person name="David-Palma M."/>
            <person name="Averette A.F."/>
            <person name="Boekhout T."/>
            <person name="Porcel B.M."/>
            <person name="Nowrousian M."/>
            <person name="Cuomo C.A."/>
            <person name="Sun S."/>
            <person name="Heitman J."/>
            <person name="Coelho M.A."/>
        </authorList>
    </citation>
    <scope>NUCLEOTIDE SEQUENCE</scope>
    <source>
        <strain evidence="2">CBS 7841</strain>
    </source>
</reference>
<feature type="compositionally biased region" description="Polar residues" evidence="1">
    <location>
        <begin position="81"/>
        <end position="99"/>
    </location>
</feature>
<gene>
    <name evidence="2" type="ORF">L203_102804</name>
</gene>
<feature type="region of interest" description="Disordered" evidence="1">
    <location>
        <begin position="268"/>
        <end position="293"/>
    </location>
</feature>
<dbReference type="KEGG" id="cdep:91087015"/>
<proteinExistence type="predicted"/>
<dbReference type="EMBL" id="CP143786">
    <property type="protein sequence ID" value="WVN87621.1"/>
    <property type="molecule type" value="Genomic_DNA"/>
</dbReference>
<reference evidence="2" key="1">
    <citation type="submission" date="2016-06" db="EMBL/GenBank/DDBJ databases">
        <authorList>
            <person name="Cuomo C."/>
            <person name="Litvintseva A."/>
            <person name="Heitman J."/>
            <person name="Chen Y."/>
            <person name="Sun S."/>
            <person name="Springer D."/>
            <person name="Dromer F."/>
            <person name="Young S."/>
            <person name="Zeng Q."/>
            <person name="Chapman S."/>
            <person name="Gujja S."/>
            <person name="Saif S."/>
            <person name="Birren B."/>
        </authorList>
    </citation>
    <scope>NUCLEOTIDE SEQUENCE</scope>
    <source>
        <strain evidence="2">CBS 7841</strain>
    </source>
</reference>
<evidence type="ECO:0000313" key="3">
    <source>
        <dbReference type="Proteomes" id="UP000094043"/>
    </source>
</evidence>
<feature type="compositionally biased region" description="Basic and acidic residues" evidence="1">
    <location>
        <begin position="24"/>
        <end position="33"/>
    </location>
</feature>